<dbReference type="PANTHER" id="PTHR23148:SF0">
    <property type="entry name" value="SERINE_ARGININE REPETITIVE MATRIX PROTEIN 1"/>
    <property type="match status" value="1"/>
</dbReference>
<keyword evidence="1" id="KW-0507">mRNA processing</keyword>
<feature type="compositionally biased region" description="Basic residues" evidence="2">
    <location>
        <begin position="420"/>
        <end position="445"/>
    </location>
</feature>
<feature type="compositionally biased region" description="Basic and acidic residues" evidence="2">
    <location>
        <begin position="788"/>
        <end position="798"/>
    </location>
</feature>
<organism evidence="4 5">
    <name type="scientific">Aristolochia fimbriata</name>
    <name type="common">White veined hardy Dutchman's pipe vine</name>
    <dbReference type="NCBI Taxonomy" id="158543"/>
    <lineage>
        <taxon>Eukaryota</taxon>
        <taxon>Viridiplantae</taxon>
        <taxon>Streptophyta</taxon>
        <taxon>Embryophyta</taxon>
        <taxon>Tracheophyta</taxon>
        <taxon>Spermatophyta</taxon>
        <taxon>Magnoliopsida</taxon>
        <taxon>Magnoliidae</taxon>
        <taxon>Piperales</taxon>
        <taxon>Aristolochiaceae</taxon>
        <taxon>Aristolochia</taxon>
    </lineage>
</organism>
<name>A0AAV7F0E1_ARIFI</name>
<comment type="caution">
    <text evidence="4">The sequence shown here is derived from an EMBL/GenBank/DDBJ whole genome shotgun (WGS) entry which is preliminary data.</text>
</comment>
<evidence type="ECO:0000256" key="2">
    <source>
        <dbReference type="SAM" id="MobiDB-lite"/>
    </source>
</evidence>
<keyword evidence="5" id="KW-1185">Reference proteome</keyword>
<feature type="compositionally biased region" description="Basic and acidic residues" evidence="2">
    <location>
        <begin position="766"/>
        <end position="781"/>
    </location>
</feature>
<evidence type="ECO:0000313" key="4">
    <source>
        <dbReference type="EMBL" id="KAG9454580.1"/>
    </source>
</evidence>
<feature type="compositionally biased region" description="Polar residues" evidence="2">
    <location>
        <begin position="455"/>
        <end position="469"/>
    </location>
</feature>
<gene>
    <name evidence="4" type="ORF">H6P81_007484</name>
</gene>
<dbReference type="Proteomes" id="UP000825729">
    <property type="component" value="Unassembled WGS sequence"/>
</dbReference>
<dbReference type="PROSITE" id="PS51025">
    <property type="entry name" value="PWI"/>
    <property type="match status" value="1"/>
</dbReference>
<dbReference type="GO" id="GO:0048024">
    <property type="term" value="P:regulation of mRNA splicing, via spliceosome"/>
    <property type="evidence" value="ECO:0007669"/>
    <property type="project" value="TreeGrafter"/>
</dbReference>
<dbReference type="PANTHER" id="PTHR23148">
    <property type="entry name" value="SERINE/ARGININE REGULATED NUCLEAR MATRIX PROTEIN"/>
    <property type="match status" value="1"/>
</dbReference>
<feature type="compositionally biased region" description="Basic and acidic residues" evidence="2">
    <location>
        <begin position="218"/>
        <end position="227"/>
    </location>
</feature>
<feature type="compositionally biased region" description="Basic and acidic residues" evidence="2">
    <location>
        <begin position="172"/>
        <end position="201"/>
    </location>
</feature>
<dbReference type="SMART" id="SM00311">
    <property type="entry name" value="PWI"/>
    <property type="match status" value="1"/>
</dbReference>
<feature type="compositionally biased region" description="Basic residues" evidence="2">
    <location>
        <begin position="235"/>
        <end position="255"/>
    </location>
</feature>
<dbReference type="Gene3D" id="1.20.1390.10">
    <property type="entry name" value="PWI domain"/>
    <property type="match status" value="1"/>
</dbReference>
<protein>
    <recommendedName>
        <fullName evidence="3">PWI domain-containing protein</fullName>
    </recommendedName>
</protein>
<feature type="domain" description="PWI" evidence="3">
    <location>
        <begin position="27"/>
        <end position="125"/>
    </location>
</feature>
<feature type="compositionally biased region" description="Basic and acidic residues" evidence="2">
    <location>
        <begin position="638"/>
        <end position="714"/>
    </location>
</feature>
<reference evidence="4 5" key="1">
    <citation type="submission" date="2021-07" db="EMBL/GenBank/DDBJ databases">
        <title>The Aristolochia fimbriata genome: insights into angiosperm evolution, floral development and chemical biosynthesis.</title>
        <authorList>
            <person name="Jiao Y."/>
        </authorList>
    </citation>
    <scope>NUCLEOTIDE SEQUENCE [LARGE SCALE GENOMIC DNA]</scope>
    <source>
        <strain evidence="4">IBCAS-2021</strain>
        <tissue evidence="4">Leaf</tissue>
    </source>
</reference>
<dbReference type="GO" id="GO:0006397">
    <property type="term" value="P:mRNA processing"/>
    <property type="evidence" value="ECO:0007669"/>
    <property type="project" value="UniProtKB-KW"/>
</dbReference>
<feature type="compositionally biased region" description="Basic and acidic residues" evidence="2">
    <location>
        <begin position="546"/>
        <end position="564"/>
    </location>
</feature>
<dbReference type="GO" id="GO:0005681">
    <property type="term" value="C:spliceosomal complex"/>
    <property type="evidence" value="ECO:0007669"/>
    <property type="project" value="TreeGrafter"/>
</dbReference>
<feature type="compositionally biased region" description="Polar residues" evidence="2">
    <location>
        <begin position="533"/>
        <end position="545"/>
    </location>
</feature>
<feature type="compositionally biased region" description="Basic and acidic residues" evidence="2">
    <location>
        <begin position="606"/>
        <end position="621"/>
    </location>
</feature>
<feature type="compositionally biased region" description="Basic and acidic residues" evidence="2">
    <location>
        <begin position="888"/>
        <end position="904"/>
    </location>
</feature>
<feature type="compositionally biased region" description="Basic and acidic residues" evidence="2">
    <location>
        <begin position="738"/>
        <end position="751"/>
    </location>
</feature>
<feature type="compositionally biased region" description="Basic and acidic residues" evidence="2">
    <location>
        <begin position="522"/>
        <end position="531"/>
    </location>
</feature>
<evidence type="ECO:0000256" key="1">
    <source>
        <dbReference type="ARBA" id="ARBA00022664"/>
    </source>
</evidence>
<dbReference type="InterPro" id="IPR002483">
    <property type="entry name" value="PWI_dom"/>
</dbReference>
<evidence type="ECO:0000259" key="3">
    <source>
        <dbReference type="PROSITE" id="PS51025"/>
    </source>
</evidence>
<dbReference type="InterPro" id="IPR036483">
    <property type="entry name" value="PWI_dom_sf"/>
</dbReference>
<sequence length="929" mass="107880">MSGGFFRGTSADQDTRFSNKQAKLLKSQKFAPELEHLVDMTKVKIDVIKPWIASRATELLGFEDEVLINFIYGLLDGKDVDGKQIQIQLTGFMEKNTGKFMKELWALLLSAQKNASGIPQQFLDAKAEETRKKKEESDRITLEIQRKKEKEGRDHESTRKPDGVPDLSRVAKFSDGDFKKNLTAPEEERGLDERNGLERRIRNSPSPIRSGSKSMSHSRSDSDERQKSRSISRSPPKRRRSISPGRHYRSAHKHSVSPQQRQSPKVPRSPETRRLSPHSRRRSPSPRRRRSPSPRRRRSPSLRRRRSPSPRRRRSPSPRRRRSPSPRRRRVSPRRHRSPSLRRLRSPSLRRLRSPSPRRRRSPPSNRRRSPPLNRRKSPSPLREKIRSPLRRRSPPIRRRSPSPLTRRSPSPRWRSPLPFRRHSPSPLKRRSPPLRSPRQRRRSPVRSSPRRAADSQSPPLQNNRSRSPYRSPIALRNGRSLSSDHDDQANGASFRKSQDDFASRRIQKKRSSVSPASSTSLERDGAERSGKGLNSRQAQISLRSPQRDPRELPGPHKGLRPERSPSLSLSPPSKRKESPVVDRSSSGSPYKQPGKRAVRYNSPESSKEEIDIHCGRKDPDQGPVALRKKASMSPMWAERRRLLVDSDHDEYALGREPTSRSEVSRQRSDETSPSKVSPERRSQRTLHISEEVQHRPGRMGKESLDQVHDELPLAKHRMRPSYSPDENLNTKQVNPRESSRDDYRVHEKRSSTATNDEYGGCDQQAIEKQKSTKKMGHNDGMDSYDSDSEKKETSRSHKIEKRKYKKIENNVDDEYDSQMDERKEAKRRRKEEKRLRKEEKRRRREERRRKKEERRAGKLKTKHVDTVTPPSDVERNRNLGGETDDDVDHRRVTHSSDSEGRELEEKKLEIELRNKALETLRAKKAISH</sequence>
<feature type="compositionally biased region" description="Low complexity" evidence="2">
    <location>
        <begin position="402"/>
        <end position="419"/>
    </location>
</feature>
<dbReference type="SUPFAM" id="SSF101233">
    <property type="entry name" value="PWI domain"/>
    <property type="match status" value="1"/>
</dbReference>
<feature type="compositionally biased region" description="Basic residues" evidence="2">
    <location>
        <begin position="275"/>
        <end position="378"/>
    </location>
</feature>
<feature type="compositionally biased region" description="Basic residues" evidence="2">
    <location>
        <begin position="840"/>
        <end position="862"/>
    </location>
</feature>
<feature type="compositionally biased region" description="Polar residues" evidence="2">
    <location>
        <begin position="725"/>
        <end position="737"/>
    </location>
</feature>
<dbReference type="InterPro" id="IPR052225">
    <property type="entry name" value="Ser/Arg_repetitive_matrix"/>
</dbReference>
<dbReference type="EMBL" id="JAINDJ010000003">
    <property type="protein sequence ID" value="KAG9454580.1"/>
    <property type="molecule type" value="Genomic_DNA"/>
</dbReference>
<feature type="compositionally biased region" description="Basic residues" evidence="2">
    <location>
        <begin position="388"/>
        <end position="401"/>
    </location>
</feature>
<feature type="compositionally biased region" description="Basic and acidic residues" evidence="2">
    <location>
        <begin position="126"/>
        <end position="163"/>
    </location>
</feature>
<evidence type="ECO:0000313" key="5">
    <source>
        <dbReference type="Proteomes" id="UP000825729"/>
    </source>
</evidence>
<accession>A0AAV7F0E1</accession>
<dbReference type="AlphaFoldDB" id="A0AAV7F0E1"/>
<dbReference type="GO" id="GO:0003723">
    <property type="term" value="F:RNA binding"/>
    <property type="evidence" value="ECO:0007669"/>
    <property type="project" value="TreeGrafter"/>
</dbReference>
<feature type="region of interest" description="Disordered" evidence="2">
    <location>
        <begin position="126"/>
        <end position="904"/>
    </location>
</feature>
<feature type="compositionally biased region" description="Low complexity" evidence="2">
    <location>
        <begin position="203"/>
        <end position="217"/>
    </location>
</feature>
<proteinExistence type="predicted"/>
<dbReference type="Pfam" id="PF01480">
    <property type="entry name" value="PWI"/>
    <property type="match status" value="1"/>
</dbReference>